<feature type="compositionally biased region" description="Pro residues" evidence="1">
    <location>
        <begin position="69"/>
        <end position="79"/>
    </location>
</feature>
<dbReference type="RefSeq" id="WP_109950413.1">
    <property type="nucleotide sequence ID" value="NZ_CP029551.1"/>
</dbReference>
<accession>A0A2U8VP08</accession>
<evidence type="ECO:0000313" key="2">
    <source>
        <dbReference type="EMBL" id="AWN35290.1"/>
    </source>
</evidence>
<organism evidence="2 3">
    <name type="scientific">Methylobacterium radiodurans</name>
    <dbReference type="NCBI Taxonomy" id="2202828"/>
    <lineage>
        <taxon>Bacteria</taxon>
        <taxon>Pseudomonadati</taxon>
        <taxon>Pseudomonadota</taxon>
        <taxon>Alphaproteobacteria</taxon>
        <taxon>Hyphomicrobiales</taxon>
        <taxon>Methylobacteriaceae</taxon>
        <taxon>Methylobacterium</taxon>
    </lineage>
</organism>
<dbReference type="AlphaFoldDB" id="A0A2U8VP08"/>
<sequence length="79" mass="8497">MELLLILGAVLACTVAGVIVVRMSAQGRRPPLRLDSELDARDEDLLTRVGPIRSPIDRSAEVLDAEPVRTPPGRPGEKA</sequence>
<protein>
    <submittedName>
        <fullName evidence="2">Uncharacterized protein</fullName>
    </submittedName>
</protein>
<dbReference type="OrthoDB" id="8003757at2"/>
<reference evidence="2 3" key="1">
    <citation type="submission" date="2018-05" db="EMBL/GenBank/DDBJ databases">
        <title>Complete Genome Sequence of Methylobacterium sp. 17Sr1-43.</title>
        <authorList>
            <person name="Srinivasan S."/>
        </authorList>
    </citation>
    <scope>NUCLEOTIDE SEQUENCE [LARGE SCALE GENOMIC DNA]</scope>
    <source>
        <strain evidence="2 3">17Sr1-43</strain>
    </source>
</reference>
<dbReference type="KEGG" id="meti:DK427_05710"/>
<keyword evidence="3" id="KW-1185">Reference proteome</keyword>
<gene>
    <name evidence="2" type="ORF">DK427_05710</name>
</gene>
<dbReference type="EMBL" id="CP029551">
    <property type="protein sequence ID" value="AWN35290.1"/>
    <property type="molecule type" value="Genomic_DNA"/>
</dbReference>
<feature type="region of interest" description="Disordered" evidence="1">
    <location>
        <begin position="60"/>
        <end position="79"/>
    </location>
</feature>
<proteinExistence type="predicted"/>
<dbReference type="Proteomes" id="UP000246058">
    <property type="component" value="Chromosome"/>
</dbReference>
<name>A0A2U8VP08_9HYPH</name>
<evidence type="ECO:0000256" key="1">
    <source>
        <dbReference type="SAM" id="MobiDB-lite"/>
    </source>
</evidence>
<evidence type="ECO:0000313" key="3">
    <source>
        <dbReference type="Proteomes" id="UP000246058"/>
    </source>
</evidence>